<protein>
    <recommendedName>
        <fullName evidence="2">Recombination endonuclease VII</fullName>
    </recommendedName>
</protein>
<dbReference type="Pfam" id="PF02945">
    <property type="entry name" value="Endonuclease_7"/>
    <property type="match status" value="1"/>
</dbReference>
<evidence type="ECO:0000313" key="1">
    <source>
        <dbReference type="EMBL" id="KKN03457.1"/>
    </source>
</evidence>
<dbReference type="EMBL" id="LAZR01005030">
    <property type="protein sequence ID" value="KKN03457.1"/>
    <property type="molecule type" value="Genomic_DNA"/>
</dbReference>
<organism evidence="1">
    <name type="scientific">marine sediment metagenome</name>
    <dbReference type="NCBI Taxonomy" id="412755"/>
    <lineage>
        <taxon>unclassified sequences</taxon>
        <taxon>metagenomes</taxon>
        <taxon>ecological metagenomes</taxon>
    </lineage>
</organism>
<comment type="caution">
    <text evidence="1">The sequence shown here is derived from an EMBL/GenBank/DDBJ whole genome shotgun (WGS) entry which is preliminary data.</text>
</comment>
<name>A0A0F9MVL6_9ZZZZ</name>
<accession>A0A0F9MVL6</accession>
<sequence>MTKCCRKCGETKSLSAFSKDKNRKDGYNCWCKDCRKNYVILWTNSCVSQRGSYLKAKYGLSIQDYNQIFNKQRGCCAICGRHQDEFKIALAVDHDHRTDVIRGLLCADCNRGIGFFRENRGCLMKAIQYLGRQKKE</sequence>
<dbReference type="AlphaFoldDB" id="A0A0F9MVL6"/>
<dbReference type="SUPFAM" id="SSF54060">
    <property type="entry name" value="His-Me finger endonucleases"/>
    <property type="match status" value="1"/>
</dbReference>
<proteinExistence type="predicted"/>
<dbReference type="InterPro" id="IPR004211">
    <property type="entry name" value="Endonuclease_7"/>
</dbReference>
<dbReference type="InterPro" id="IPR044925">
    <property type="entry name" value="His-Me_finger_sf"/>
</dbReference>
<gene>
    <name evidence="1" type="ORF">LCGC14_1107430</name>
</gene>
<reference evidence="1" key="1">
    <citation type="journal article" date="2015" name="Nature">
        <title>Complex archaea that bridge the gap between prokaryotes and eukaryotes.</title>
        <authorList>
            <person name="Spang A."/>
            <person name="Saw J.H."/>
            <person name="Jorgensen S.L."/>
            <person name="Zaremba-Niedzwiedzka K."/>
            <person name="Martijn J."/>
            <person name="Lind A.E."/>
            <person name="van Eijk R."/>
            <person name="Schleper C."/>
            <person name="Guy L."/>
            <person name="Ettema T.J."/>
        </authorList>
    </citation>
    <scope>NUCLEOTIDE SEQUENCE</scope>
</reference>
<dbReference type="InterPro" id="IPR038563">
    <property type="entry name" value="Endonuclease_7_sf"/>
</dbReference>
<evidence type="ECO:0008006" key="2">
    <source>
        <dbReference type="Google" id="ProtNLM"/>
    </source>
</evidence>
<dbReference type="Gene3D" id="3.40.1800.10">
    <property type="entry name" value="His-Me finger endonucleases"/>
    <property type="match status" value="1"/>
</dbReference>